<keyword evidence="21" id="KW-1185">Reference proteome</keyword>
<feature type="disulfide bond" evidence="17">
    <location>
        <begin position="208"/>
        <end position="240"/>
    </location>
</feature>
<comment type="caution">
    <text evidence="20">The sequence shown here is derived from an EMBL/GenBank/DDBJ whole genome shotgun (WGS) entry which is preliminary data.</text>
</comment>
<sequence>MAAMSALLTSLLILSNFSLGTSLSSNYYAKTCPNVESVIRKAVRDAATRDKKVPAALLRMHFHDCFIRGCDASVLLDSKGKNTAEKDGPPNVSLHAFYVIDNAKKAVEAACPGIVSCADILALAARDAVVLGSKRSMFLMFLVQSGGPSWDVPKGRKDGRTSKASETIQLPAPTFNISQLQQSFAHRGLSLEDLVALSGGHTLGFSHCSSFKNRIHNFNSTTDVDPSIHPSFAASLRSTCLAKNNAKNAGVPMDPSSTSFDNTYYKLIFQQKALFSSDKALLDFPKSKNLAMKFASSKDAFTKAFIKSMIKMSSITGGQEVRKDCKVVN</sequence>
<dbReference type="Gene3D" id="1.10.420.10">
    <property type="entry name" value="Peroxidase, domain 2"/>
    <property type="match status" value="1"/>
</dbReference>
<dbReference type="GO" id="GO:0140825">
    <property type="term" value="F:lactoperoxidase activity"/>
    <property type="evidence" value="ECO:0007669"/>
    <property type="project" value="UniProtKB-EC"/>
</dbReference>
<evidence type="ECO:0000256" key="6">
    <source>
        <dbReference type="ARBA" id="ARBA00022617"/>
    </source>
</evidence>
<keyword evidence="18" id="KW-0964">Secreted</keyword>
<dbReference type="InterPro" id="IPR000823">
    <property type="entry name" value="Peroxidase_pln"/>
</dbReference>
<feature type="chain" id="PRO_5015371871" description="Peroxidase" evidence="18">
    <location>
        <begin position="23"/>
        <end position="329"/>
    </location>
</feature>
<evidence type="ECO:0000313" key="21">
    <source>
        <dbReference type="Proteomes" id="UP000245207"/>
    </source>
</evidence>
<dbReference type="GO" id="GO:0006979">
    <property type="term" value="P:response to oxidative stress"/>
    <property type="evidence" value="ECO:0007669"/>
    <property type="project" value="UniProtKB-UniRule"/>
</dbReference>
<dbReference type="STRING" id="35608.A0A2U1QHH7"/>
<comment type="catalytic activity">
    <reaction evidence="1 18">
        <text>2 a phenolic donor + H2O2 = 2 a phenolic radical donor + 2 H2O</text>
        <dbReference type="Rhea" id="RHEA:56136"/>
        <dbReference type="ChEBI" id="CHEBI:15377"/>
        <dbReference type="ChEBI" id="CHEBI:16240"/>
        <dbReference type="ChEBI" id="CHEBI:139520"/>
        <dbReference type="ChEBI" id="CHEBI:139521"/>
        <dbReference type="EC" id="1.11.1.7"/>
    </reaction>
</comment>
<evidence type="ECO:0000256" key="9">
    <source>
        <dbReference type="ARBA" id="ARBA00023002"/>
    </source>
</evidence>
<keyword evidence="11 17" id="KW-1015">Disulfide bond</keyword>
<dbReference type="InterPro" id="IPR033905">
    <property type="entry name" value="Secretory_peroxidase"/>
</dbReference>
<feature type="binding site" evidence="15">
    <location>
        <position position="261"/>
    </location>
    <ligand>
        <name>Ca(2+)</name>
        <dbReference type="ChEBI" id="CHEBI:29108"/>
        <label>2</label>
    </ligand>
</feature>
<evidence type="ECO:0000256" key="5">
    <source>
        <dbReference type="ARBA" id="ARBA00022559"/>
    </source>
</evidence>
<evidence type="ECO:0000256" key="7">
    <source>
        <dbReference type="ARBA" id="ARBA00022723"/>
    </source>
</evidence>
<dbReference type="PRINTS" id="PR00461">
    <property type="entry name" value="PLPEROXIDASE"/>
</dbReference>
<dbReference type="GO" id="GO:0005576">
    <property type="term" value="C:extracellular region"/>
    <property type="evidence" value="ECO:0007669"/>
    <property type="project" value="UniProtKB-SubCell"/>
</dbReference>
<dbReference type="OrthoDB" id="2113341at2759"/>
<dbReference type="PROSITE" id="PS50873">
    <property type="entry name" value="PEROXIDASE_4"/>
    <property type="match status" value="1"/>
</dbReference>
<feature type="binding site" description="axial binding residue" evidence="15">
    <location>
        <position position="201"/>
    </location>
    <ligand>
        <name>heme b</name>
        <dbReference type="ChEBI" id="CHEBI:60344"/>
    </ligand>
    <ligandPart>
        <name>Fe</name>
        <dbReference type="ChEBI" id="CHEBI:18248"/>
    </ligandPart>
</feature>
<evidence type="ECO:0000256" key="11">
    <source>
        <dbReference type="ARBA" id="ARBA00023157"/>
    </source>
</evidence>
<keyword evidence="6 18" id="KW-0349">Heme</keyword>
<dbReference type="EMBL" id="PKPP01000121">
    <property type="protein sequence ID" value="PWA97466.1"/>
    <property type="molecule type" value="Genomic_DNA"/>
</dbReference>
<feature type="binding site" evidence="15">
    <location>
        <position position="69"/>
    </location>
    <ligand>
        <name>Ca(2+)</name>
        <dbReference type="ChEBI" id="CHEBI:29108"/>
        <label>1</label>
    </ligand>
</feature>
<dbReference type="GO" id="GO:0042744">
    <property type="term" value="P:hydrogen peroxide catabolic process"/>
    <property type="evidence" value="ECO:0007669"/>
    <property type="project" value="UniProtKB-KW"/>
</dbReference>
<dbReference type="PANTHER" id="PTHR31235">
    <property type="entry name" value="PEROXIDASE 25-RELATED"/>
    <property type="match status" value="1"/>
</dbReference>
<evidence type="ECO:0000256" key="12">
    <source>
        <dbReference type="ARBA" id="ARBA00023180"/>
    </source>
</evidence>
<feature type="binding site" evidence="15">
    <location>
        <position position="85"/>
    </location>
    <ligand>
        <name>Ca(2+)</name>
        <dbReference type="ChEBI" id="CHEBI:29108"/>
        <label>1</label>
    </ligand>
</feature>
<dbReference type="InterPro" id="IPR010255">
    <property type="entry name" value="Haem_peroxidase_sf"/>
</dbReference>
<dbReference type="FunFam" id="1.10.520.10:FF:000001">
    <property type="entry name" value="Peroxidase"/>
    <property type="match status" value="1"/>
</dbReference>
<reference evidence="20 21" key="1">
    <citation type="journal article" date="2018" name="Mol. Plant">
        <title>The genome of Artemisia annua provides insight into the evolution of Asteraceae family and artemisinin biosynthesis.</title>
        <authorList>
            <person name="Shen Q."/>
            <person name="Zhang L."/>
            <person name="Liao Z."/>
            <person name="Wang S."/>
            <person name="Yan T."/>
            <person name="Shi P."/>
            <person name="Liu M."/>
            <person name="Fu X."/>
            <person name="Pan Q."/>
            <person name="Wang Y."/>
            <person name="Lv Z."/>
            <person name="Lu X."/>
            <person name="Zhang F."/>
            <person name="Jiang W."/>
            <person name="Ma Y."/>
            <person name="Chen M."/>
            <person name="Hao X."/>
            <person name="Li L."/>
            <person name="Tang Y."/>
            <person name="Lv G."/>
            <person name="Zhou Y."/>
            <person name="Sun X."/>
            <person name="Brodelius P.E."/>
            <person name="Rose J.K.C."/>
            <person name="Tang K."/>
        </authorList>
    </citation>
    <scope>NUCLEOTIDE SEQUENCE [LARGE SCALE GENOMIC DNA]</scope>
    <source>
        <strain evidence="21">cv. Huhao1</strain>
        <tissue evidence="20">Leaf</tissue>
    </source>
</reference>
<evidence type="ECO:0000256" key="3">
    <source>
        <dbReference type="ARBA" id="ARBA00006873"/>
    </source>
</evidence>
<dbReference type="InterPro" id="IPR019793">
    <property type="entry name" value="Peroxidases_heam-ligand_BS"/>
</dbReference>
<evidence type="ECO:0000256" key="4">
    <source>
        <dbReference type="ARBA" id="ARBA00012313"/>
    </source>
</evidence>
<feature type="disulfide bond" evidence="17">
    <location>
        <begin position="65"/>
        <end position="70"/>
    </location>
</feature>
<dbReference type="GO" id="GO:0020037">
    <property type="term" value="F:heme binding"/>
    <property type="evidence" value="ECO:0007669"/>
    <property type="project" value="UniProtKB-UniRule"/>
</dbReference>
<evidence type="ECO:0000256" key="2">
    <source>
        <dbReference type="ARBA" id="ARBA00002322"/>
    </source>
</evidence>
<comment type="similarity">
    <text evidence="18">Belongs to the peroxidase family. Classical plant (class III) peroxidase subfamily.</text>
</comment>
<dbReference type="EC" id="1.11.1.7" evidence="4 18"/>
<keyword evidence="18" id="KW-0732">Signal</keyword>
<comment type="similarity">
    <text evidence="3">Belongs to the peroxidase family. Ascorbate peroxidase subfamily.</text>
</comment>
<dbReference type="CDD" id="cd00693">
    <property type="entry name" value="secretory_peroxidase"/>
    <property type="match status" value="1"/>
</dbReference>
<protein>
    <recommendedName>
        <fullName evidence="4 18">Peroxidase</fullName>
        <ecNumber evidence="4 18">1.11.1.7</ecNumber>
    </recommendedName>
</protein>
<organism evidence="20 21">
    <name type="scientific">Artemisia annua</name>
    <name type="common">Sweet wormwood</name>
    <dbReference type="NCBI Taxonomy" id="35608"/>
    <lineage>
        <taxon>Eukaryota</taxon>
        <taxon>Viridiplantae</taxon>
        <taxon>Streptophyta</taxon>
        <taxon>Embryophyta</taxon>
        <taxon>Tracheophyta</taxon>
        <taxon>Spermatophyta</taxon>
        <taxon>Magnoliopsida</taxon>
        <taxon>eudicotyledons</taxon>
        <taxon>Gunneridae</taxon>
        <taxon>Pentapetalae</taxon>
        <taxon>asterids</taxon>
        <taxon>campanulids</taxon>
        <taxon>Asterales</taxon>
        <taxon>Asteraceae</taxon>
        <taxon>Asteroideae</taxon>
        <taxon>Anthemideae</taxon>
        <taxon>Artemisiinae</taxon>
        <taxon>Artemisia</taxon>
    </lineage>
</organism>
<dbReference type="PRINTS" id="PR00458">
    <property type="entry name" value="PEROXIDASE"/>
</dbReference>
<dbReference type="InterPro" id="IPR002016">
    <property type="entry name" value="Haem_peroxidase"/>
</dbReference>
<keyword evidence="9 18" id="KW-0560">Oxidoreductase</keyword>
<dbReference type="Gene3D" id="1.10.520.10">
    <property type="match status" value="1"/>
</dbReference>
<feature type="disulfide bond" evidence="17">
    <location>
        <begin position="32"/>
        <end position="111"/>
    </location>
</feature>
<evidence type="ECO:0000256" key="10">
    <source>
        <dbReference type="ARBA" id="ARBA00023004"/>
    </source>
</evidence>
<dbReference type="PROSITE" id="PS00435">
    <property type="entry name" value="PEROXIDASE_1"/>
    <property type="match status" value="1"/>
</dbReference>
<feature type="signal peptide" evidence="18">
    <location>
        <begin position="1"/>
        <end position="22"/>
    </location>
</feature>
<gene>
    <name evidence="20" type="ORF">CTI12_AA007250</name>
</gene>
<comment type="subcellular location">
    <subcellularLocation>
        <location evidence="18">Secreted</location>
    </subcellularLocation>
</comment>
<comment type="cofactor">
    <cofactor evidence="15 18">
        <name>Ca(2+)</name>
        <dbReference type="ChEBI" id="CHEBI:29108"/>
    </cofactor>
    <text evidence="15 18">Binds 2 calcium ions per subunit.</text>
</comment>
<feature type="active site" description="Proton acceptor" evidence="13">
    <location>
        <position position="63"/>
    </location>
</feature>
<evidence type="ECO:0000256" key="8">
    <source>
        <dbReference type="ARBA" id="ARBA00022837"/>
    </source>
</evidence>
<keyword evidence="10 15" id="KW-0408">Iron</keyword>
<feature type="site" description="Transition state stabilizer" evidence="16">
    <location>
        <position position="59"/>
    </location>
</feature>
<evidence type="ECO:0000256" key="17">
    <source>
        <dbReference type="PIRSR" id="PIRSR600823-5"/>
    </source>
</evidence>
<accession>A0A2U1QHH7</accession>
<keyword evidence="7 15" id="KW-0479">Metal-binding</keyword>
<evidence type="ECO:0000256" key="15">
    <source>
        <dbReference type="PIRSR" id="PIRSR600823-3"/>
    </source>
</evidence>
<keyword evidence="18" id="KW-0376">Hydrogen peroxide</keyword>
<evidence type="ECO:0000256" key="13">
    <source>
        <dbReference type="PIRSR" id="PIRSR600823-1"/>
    </source>
</evidence>
<feature type="domain" description="Plant heme peroxidase family profile" evidence="19">
    <location>
        <begin position="22"/>
        <end position="329"/>
    </location>
</feature>
<keyword evidence="12" id="KW-0325">Glycoprotein</keyword>
<evidence type="ECO:0000256" key="18">
    <source>
        <dbReference type="RuleBase" id="RU362060"/>
    </source>
</evidence>
<feature type="binding site" evidence="15">
    <location>
        <position position="254"/>
    </location>
    <ligand>
        <name>Ca(2+)</name>
        <dbReference type="ChEBI" id="CHEBI:29108"/>
        <label>2</label>
    </ligand>
</feature>
<evidence type="ECO:0000313" key="20">
    <source>
        <dbReference type="EMBL" id="PWA97466.1"/>
    </source>
</evidence>
<feature type="binding site" evidence="15">
    <location>
        <position position="202"/>
    </location>
    <ligand>
        <name>Ca(2+)</name>
        <dbReference type="ChEBI" id="CHEBI:29108"/>
        <label>2</label>
    </ligand>
</feature>
<proteinExistence type="inferred from homology"/>
<feature type="disulfide bond" evidence="17">
    <location>
        <begin position="117"/>
        <end position="325"/>
    </location>
</feature>
<dbReference type="FunFam" id="1.10.420.10:FF:000006">
    <property type="entry name" value="Peroxidase"/>
    <property type="match status" value="1"/>
</dbReference>
<dbReference type="Pfam" id="PF00141">
    <property type="entry name" value="peroxidase"/>
    <property type="match status" value="1"/>
</dbReference>
<comment type="cofactor">
    <cofactor evidence="15 18">
        <name>heme b</name>
        <dbReference type="ChEBI" id="CHEBI:60344"/>
    </cofactor>
    <text evidence="15 18">Binds 1 heme b (iron(II)-protoporphyrin IX) group per subunit.</text>
</comment>
<dbReference type="AlphaFoldDB" id="A0A2U1QHH7"/>
<dbReference type="SUPFAM" id="SSF48113">
    <property type="entry name" value="Heme-dependent peroxidases"/>
    <property type="match status" value="1"/>
</dbReference>
<evidence type="ECO:0000256" key="1">
    <source>
        <dbReference type="ARBA" id="ARBA00000189"/>
    </source>
</evidence>
<dbReference type="Proteomes" id="UP000245207">
    <property type="component" value="Unassembled WGS sequence"/>
</dbReference>
<feature type="binding site" evidence="14">
    <location>
        <position position="171"/>
    </location>
    <ligand>
        <name>substrate</name>
    </ligand>
</feature>
<comment type="function">
    <text evidence="2">Removal of H(2)O(2), oxidation of toxic reductants, biosynthesis and degradation of lignin, suberization, auxin catabolism, response to environmental stresses such as wounding, pathogen attack and oxidative stress. These functions might be dependent on each isozyme/isoform in each plant tissue.</text>
</comment>
<evidence type="ECO:0000256" key="16">
    <source>
        <dbReference type="PIRSR" id="PIRSR600823-4"/>
    </source>
</evidence>
<dbReference type="GO" id="GO:0046872">
    <property type="term" value="F:metal ion binding"/>
    <property type="evidence" value="ECO:0007669"/>
    <property type="project" value="UniProtKB-UniRule"/>
</dbReference>
<evidence type="ECO:0000259" key="19">
    <source>
        <dbReference type="PROSITE" id="PS50873"/>
    </source>
</evidence>
<feature type="binding site" evidence="15">
    <location>
        <position position="71"/>
    </location>
    <ligand>
        <name>Ca(2+)</name>
        <dbReference type="ChEBI" id="CHEBI:29108"/>
        <label>1</label>
    </ligand>
</feature>
<name>A0A2U1QHH7_ARTAN</name>
<keyword evidence="5 18" id="KW-0575">Peroxidase</keyword>
<feature type="binding site" evidence="15">
    <location>
        <position position="64"/>
    </location>
    <ligand>
        <name>Ca(2+)</name>
        <dbReference type="ChEBI" id="CHEBI:29108"/>
        <label>1</label>
    </ligand>
</feature>
<feature type="binding site" evidence="15">
    <location>
        <position position="73"/>
    </location>
    <ligand>
        <name>Ca(2+)</name>
        <dbReference type="ChEBI" id="CHEBI:29108"/>
        <label>1</label>
    </ligand>
</feature>
<keyword evidence="8 15" id="KW-0106">Calcium</keyword>
<evidence type="ECO:0000256" key="14">
    <source>
        <dbReference type="PIRSR" id="PIRSR600823-2"/>
    </source>
</evidence>